<proteinExistence type="predicted"/>
<dbReference type="SMART" id="SM01134">
    <property type="entry name" value="DeoRC"/>
    <property type="match status" value="1"/>
</dbReference>
<keyword evidence="6" id="KW-1185">Reference proteome</keyword>
<dbReference type="PROSITE" id="PS00894">
    <property type="entry name" value="HTH_DEOR_1"/>
    <property type="match status" value="1"/>
</dbReference>
<evidence type="ECO:0000313" key="5">
    <source>
        <dbReference type="EMBL" id="MVP00271.1"/>
    </source>
</evidence>
<dbReference type="InterPro" id="IPR018356">
    <property type="entry name" value="Tscrpt_reg_HTH_DeoR_CS"/>
</dbReference>
<feature type="domain" description="HTH deoR-type" evidence="4">
    <location>
        <begin position="3"/>
        <end position="58"/>
    </location>
</feature>
<dbReference type="GO" id="GO:0003677">
    <property type="term" value="F:DNA binding"/>
    <property type="evidence" value="ECO:0007669"/>
    <property type="project" value="UniProtKB-KW"/>
</dbReference>
<protein>
    <submittedName>
        <fullName evidence="5">DeoR family transcriptional regulator</fullName>
    </submittedName>
</protein>
<keyword evidence="3" id="KW-0804">Transcription</keyword>
<dbReference type="SUPFAM" id="SSF46785">
    <property type="entry name" value="Winged helix' DNA-binding domain"/>
    <property type="match status" value="1"/>
</dbReference>
<sequence length="258" mass="29467">MYQEERMEAILDYLREHRRVEVREICELYQVSRDTARRDLVRMEELGWLVRTRGGAILPTLHKDVGVYKTRLQTSSSEKKMIGQAAAGLIRDGHYLFLDTSTTVLTLAEQMTGCNNVIVTNSIDIADRLTDKESVQVYLLGGQLEREHRYLCGSATLAQLSEYYADTLFLGACGITADGLTYPHDEDGAVKREMIRRADRVIVLADHTKFGKRMFYKVASLDDVDIVVTDRAPEEDMLQLLERHGVELIIVREDEQHD</sequence>
<dbReference type="InterPro" id="IPR037171">
    <property type="entry name" value="NagB/RpiA_transferase-like"/>
</dbReference>
<dbReference type="Gene3D" id="3.40.50.1360">
    <property type="match status" value="1"/>
</dbReference>
<dbReference type="SUPFAM" id="SSF100950">
    <property type="entry name" value="NagB/RpiA/CoA transferase-like"/>
    <property type="match status" value="1"/>
</dbReference>
<gene>
    <name evidence="5" type="ORF">EDM21_12195</name>
</gene>
<dbReference type="EMBL" id="RHLK01000006">
    <property type="protein sequence ID" value="MVP00271.1"/>
    <property type="molecule type" value="Genomic_DNA"/>
</dbReference>
<dbReference type="InterPro" id="IPR036390">
    <property type="entry name" value="WH_DNA-bd_sf"/>
</dbReference>
<keyword evidence="1" id="KW-0805">Transcription regulation</keyword>
<dbReference type="RefSeq" id="WP_157335819.1">
    <property type="nucleotide sequence ID" value="NZ_RHLK01000006.1"/>
</dbReference>
<evidence type="ECO:0000256" key="1">
    <source>
        <dbReference type="ARBA" id="ARBA00023015"/>
    </source>
</evidence>
<evidence type="ECO:0000256" key="3">
    <source>
        <dbReference type="ARBA" id="ARBA00023163"/>
    </source>
</evidence>
<evidence type="ECO:0000256" key="2">
    <source>
        <dbReference type="ARBA" id="ARBA00023125"/>
    </source>
</evidence>
<reference evidence="5 6" key="1">
    <citation type="journal article" date="2019" name="Microorganisms">
        <title>Paenibacillus lutrae sp. nov., A Chitinolytic Species Isolated from A River Otter in Castril Natural Park, Granada, Spain.</title>
        <authorList>
            <person name="Rodriguez M."/>
            <person name="Reina J.C."/>
            <person name="Bejar V."/>
            <person name="Llamas I."/>
        </authorList>
    </citation>
    <scope>NUCLEOTIDE SEQUENCE [LARGE SCALE GENOMIC DNA]</scope>
    <source>
        <strain evidence="5 6">N10</strain>
    </source>
</reference>
<dbReference type="GO" id="GO:0003700">
    <property type="term" value="F:DNA-binding transcription factor activity"/>
    <property type="evidence" value="ECO:0007669"/>
    <property type="project" value="InterPro"/>
</dbReference>
<comment type="caution">
    <text evidence="5">The sequence shown here is derived from an EMBL/GenBank/DDBJ whole genome shotgun (WGS) entry which is preliminary data.</text>
</comment>
<dbReference type="InterPro" id="IPR014036">
    <property type="entry name" value="DeoR-like_C"/>
</dbReference>
<keyword evidence="2" id="KW-0238">DNA-binding</keyword>
<organism evidence="5 6">
    <name type="scientific">Paenibacillus lutrae</name>
    <dbReference type="NCBI Taxonomy" id="2078573"/>
    <lineage>
        <taxon>Bacteria</taxon>
        <taxon>Bacillati</taxon>
        <taxon>Bacillota</taxon>
        <taxon>Bacilli</taxon>
        <taxon>Bacillales</taxon>
        <taxon>Paenibacillaceae</taxon>
        <taxon>Paenibacillus</taxon>
    </lineage>
</organism>
<evidence type="ECO:0000259" key="4">
    <source>
        <dbReference type="PROSITE" id="PS51000"/>
    </source>
</evidence>
<dbReference type="PRINTS" id="PR00037">
    <property type="entry name" value="HTHLACR"/>
</dbReference>
<dbReference type="PANTHER" id="PTHR30363">
    <property type="entry name" value="HTH-TYPE TRANSCRIPTIONAL REGULATOR SRLR-RELATED"/>
    <property type="match status" value="1"/>
</dbReference>
<evidence type="ECO:0000313" key="6">
    <source>
        <dbReference type="Proteomes" id="UP000490800"/>
    </source>
</evidence>
<dbReference type="Pfam" id="PF00455">
    <property type="entry name" value="DeoRC"/>
    <property type="match status" value="1"/>
</dbReference>
<dbReference type="AlphaFoldDB" id="A0A7X3FI93"/>
<dbReference type="InterPro" id="IPR036388">
    <property type="entry name" value="WH-like_DNA-bd_sf"/>
</dbReference>
<name>A0A7X3FI93_9BACL</name>
<dbReference type="SMART" id="SM00420">
    <property type="entry name" value="HTH_DEOR"/>
    <property type="match status" value="1"/>
</dbReference>
<dbReference type="Gene3D" id="1.10.10.10">
    <property type="entry name" value="Winged helix-like DNA-binding domain superfamily/Winged helix DNA-binding domain"/>
    <property type="match status" value="1"/>
</dbReference>
<dbReference type="InterPro" id="IPR050313">
    <property type="entry name" value="Carb_Metab_HTH_regulators"/>
</dbReference>
<dbReference type="InterPro" id="IPR001034">
    <property type="entry name" value="DeoR_HTH"/>
</dbReference>
<dbReference type="OrthoDB" id="9798651at2"/>
<dbReference type="PANTHER" id="PTHR30363:SF51">
    <property type="entry name" value="HTH-TYPE TRANSCRIPTIONAL REPRESSOR GLCR"/>
    <property type="match status" value="1"/>
</dbReference>
<dbReference type="Pfam" id="PF08220">
    <property type="entry name" value="HTH_DeoR"/>
    <property type="match status" value="1"/>
</dbReference>
<accession>A0A7X3FI93</accession>
<dbReference type="PROSITE" id="PS51000">
    <property type="entry name" value="HTH_DEOR_2"/>
    <property type="match status" value="1"/>
</dbReference>
<dbReference type="Proteomes" id="UP000490800">
    <property type="component" value="Unassembled WGS sequence"/>
</dbReference>